<dbReference type="EMBL" id="AUZZ01006959">
    <property type="protein sequence ID" value="EQD44340.1"/>
    <property type="molecule type" value="Genomic_DNA"/>
</dbReference>
<dbReference type="Gene3D" id="2.30.30.240">
    <property type="entry name" value="PRC-barrel domain"/>
    <property type="match status" value="1"/>
</dbReference>
<reference evidence="2" key="1">
    <citation type="submission" date="2013-08" db="EMBL/GenBank/DDBJ databases">
        <authorList>
            <person name="Mendez C."/>
            <person name="Richter M."/>
            <person name="Ferrer M."/>
            <person name="Sanchez J."/>
        </authorList>
    </citation>
    <scope>NUCLEOTIDE SEQUENCE</scope>
</reference>
<gene>
    <name evidence="2" type="ORF">B2A_09630</name>
</gene>
<name>T1AQK6_9ZZZZ</name>
<evidence type="ECO:0000313" key="2">
    <source>
        <dbReference type="EMBL" id="EQD44340.1"/>
    </source>
</evidence>
<dbReference type="Pfam" id="PF05239">
    <property type="entry name" value="PRC"/>
    <property type="match status" value="1"/>
</dbReference>
<protein>
    <submittedName>
        <fullName evidence="2">PRC-barrel domain protein</fullName>
    </submittedName>
</protein>
<dbReference type="InterPro" id="IPR027275">
    <property type="entry name" value="PRC-brl_dom"/>
</dbReference>
<evidence type="ECO:0000259" key="1">
    <source>
        <dbReference type="Pfam" id="PF05239"/>
    </source>
</evidence>
<dbReference type="InterPro" id="IPR011033">
    <property type="entry name" value="PRC_barrel-like_sf"/>
</dbReference>
<sequence length="77" mass="8470">MLLSDMYGKQIISSSGRRIGLVEDIILDFEAGTIGSLLLIKLDELAKGENTATRLAKNTVKYDRVKNVSETIIVSDK</sequence>
<accession>T1AQK6</accession>
<organism evidence="2">
    <name type="scientific">mine drainage metagenome</name>
    <dbReference type="NCBI Taxonomy" id="410659"/>
    <lineage>
        <taxon>unclassified sequences</taxon>
        <taxon>metagenomes</taxon>
        <taxon>ecological metagenomes</taxon>
    </lineage>
</organism>
<dbReference type="SUPFAM" id="SSF50346">
    <property type="entry name" value="PRC-barrel domain"/>
    <property type="match status" value="1"/>
</dbReference>
<dbReference type="AlphaFoldDB" id="T1AQK6"/>
<reference evidence="2" key="2">
    <citation type="journal article" date="2014" name="ISME J.">
        <title>Microbial stratification in low pH oxic and suboxic macroscopic growths along an acid mine drainage.</title>
        <authorList>
            <person name="Mendez-Garcia C."/>
            <person name="Mesa V."/>
            <person name="Sprenger R.R."/>
            <person name="Richter M."/>
            <person name="Diez M.S."/>
            <person name="Solano J."/>
            <person name="Bargiela R."/>
            <person name="Golyshina O.V."/>
            <person name="Manteca A."/>
            <person name="Ramos J.L."/>
            <person name="Gallego J.R."/>
            <person name="Llorente I."/>
            <person name="Martins Dos Santos V.A."/>
            <person name="Jensen O.N."/>
            <person name="Pelaez A.I."/>
            <person name="Sanchez J."/>
            <person name="Ferrer M."/>
        </authorList>
    </citation>
    <scope>NUCLEOTIDE SEQUENCE</scope>
</reference>
<feature type="domain" description="PRC-barrel" evidence="1">
    <location>
        <begin position="2"/>
        <end position="50"/>
    </location>
</feature>
<proteinExistence type="predicted"/>
<comment type="caution">
    <text evidence="2">The sequence shown here is derived from an EMBL/GenBank/DDBJ whole genome shotgun (WGS) entry which is preliminary data.</text>
</comment>